<reference evidence="1" key="1">
    <citation type="journal article" date="2015" name="Nature">
        <title>Complex archaea that bridge the gap between prokaryotes and eukaryotes.</title>
        <authorList>
            <person name="Spang A."/>
            <person name="Saw J.H."/>
            <person name="Jorgensen S.L."/>
            <person name="Zaremba-Niedzwiedzka K."/>
            <person name="Martijn J."/>
            <person name="Lind A.E."/>
            <person name="van Eijk R."/>
            <person name="Schleper C."/>
            <person name="Guy L."/>
            <person name="Ettema T.J."/>
        </authorList>
    </citation>
    <scope>NUCLEOTIDE SEQUENCE</scope>
</reference>
<protein>
    <submittedName>
        <fullName evidence="1">Uncharacterized protein</fullName>
    </submittedName>
</protein>
<dbReference type="EMBL" id="LAZR01000244">
    <property type="protein sequence ID" value="KKN79607.1"/>
    <property type="molecule type" value="Genomic_DNA"/>
</dbReference>
<sequence length="107" mass="12220">MNWAEIAKTLKPGEHVMVAWSDASSTEEWHYTKDDDFCFAQNLCETNGFILKADEKYIVIHSTRSFAHAQDKNEDKADGFMLTLNIPSGCITKIHRNPKWGETIELS</sequence>
<proteinExistence type="predicted"/>
<dbReference type="AlphaFoldDB" id="A0A0F9TXC3"/>
<accession>A0A0F9TXC3</accession>
<organism evidence="1">
    <name type="scientific">marine sediment metagenome</name>
    <dbReference type="NCBI Taxonomy" id="412755"/>
    <lineage>
        <taxon>unclassified sequences</taxon>
        <taxon>metagenomes</taxon>
        <taxon>ecological metagenomes</taxon>
    </lineage>
</organism>
<evidence type="ECO:0000313" key="1">
    <source>
        <dbReference type="EMBL" id="KKN79607.1"/>
    </source>
</evidence>
<comment type="caution">
    <text evidence="1">The sequence shown here is derived from an EMBL/GenBank/DDBJ whole genome shotgun (WGS) entry which is preliminary data.</text>
</comment>
<name>A0A0F9TXC3_9ZZZZ</name>
<gene>
    <name evidence="1" type="ORF">LCGC14_0338110</name>
</gene>